<reference evidence="2" key="1">
    <citation type="journal article" date="2021" name="Genome Biol. Evol.">
        <title>A High-Quality Reference Genome for a Parasitic Bivalve with Doubly Uniparental Inheritance (Bivalvia: Unionida).</title>
        <authorList>
            <person name="Smith C.H."/>
        </authorList>
    </citation>
    <scope>NUCLEOTIDE SEQUENCE</scope>
    <source>
        <strain evidence="2">CHS0354</strain>
    </source>
</reference>
<feature type="compositionally biased region" description="Basic and acidic residues" evidence="1">
    <location>
        <begin position="42"/>
        <end position="53"/>
    </location>
</feature>
<dbReference type="AlphaFoldDB" id="A0AAE0VTN2"/>
<evidence type="ECO:0000313" key="3">
    <source>
        <dbReference type="Proteomes" id="UP001195483"/>
    </source>
</evidence>
<reference evidence="2" key="2">
    <citation type="journal article" date="2021" name="Genome Biol. Evol.">
        <title>Developing a high-quality reference genome for a parasitic bivalve with doubly uniparental inheritance (Bivalvia: Unionida).</title>
        <authorList>
            <person name="Smith C.H."/>
        </authorList>
    </citation>
    <scope>NUCLEOTIDE SEQUENCE</scope>
    <source>
        <strain evidence="2">CHS0354</strain>
        <tissue evidence="2">Mantle</tissue>
    </source>
</reference>
<sequence length="53" mass="5981">MPVYSDQVNDIDGNSVPMRSDHPEKPPITTTTTGMRTKRHKNGQERGQIETDI</sequence>
<evidence type="ECO:0000313" key="2">
    <source>
        <dbReference type="EMBL" id="KAK3589636.1"/>
    </source>
</evidence>
<gene>
    <name evidence="2" type="ORF">CHS0354_015128</name>
</gene>
<feature type="region of interest" description="Disordered" evidence="1">
    <location>
        <begin position="1"/>
        <end position="53"/>
    </location>
</feature>
<accession>A0AAE0VTN2</accession>
<protein>
    <submittedName>
        <fullName evidence="2">Uncharacterized protein</fullName>
    </submittedName>
</protein>
<keyword evidence="3" id="KW-1185">Reference proteome</keyword>
<dbReference type="EMBL" id="JAEAOA010000943">
    <property type="protein sequence ID" value="KAK3589636.1"/>
    <property type="molecule type" value="Genomic_DNA"/>
</dbReference>
<comment type="caution">
    <text evidence="2">The sequence shown here is derived from an EMBL/GenBank/DDBJ whole genome shotgun (WGS) entry which is preliminary data.</text>
</comment>
<organism evidence="2 3">
    <name type="scientific">Potamilus streckersoni</name>
    <dbReference type="NCBI Taxonomy" id="2493646"/>
    <lineage>
        <taxon>Eukaryota</taxon>
        <taxon>Metazoa</taxon>
        <taxon>Spiralia</taxon>
        <taxon>Lophotrochozoa</taxon>
        <taxon>Mollusca</taxon>
        <taxon>Bivalvia</taxon>
        <taxon>Autobranchia</taxon>
        <taxon>Heteroconchia</taxon>
        <taxon>Palaeoheterodonta</taxon>
        <taxon>Unionida</taxon>
        <taxon>Unionoidea</taxon>
        <taxon>Unionidae</taxon>
        <taxon>Ambleminae</taxon>
        <taxon>Lampsilini</taxon>
        <taxon>Potamilus</taxon>
    </lineage>
</organism>
<dbReference type="Proteomes" id="UP001195483">
    <property type="component" value="Unassembled WGS sequence"/>
</dbReference>
<name>A0AAE0VTN2_9BIVA</name>
<reference evidence="2" key="3">
    <citation type="submission" date="2023-05" db="EMBL/GenBank/DDBJ databases">
        <authorList>
            <person name="Smith C.H."/>
        </authorList>
    </citation>
    <scope>NUCLEOTIDE SEQUENCE</scope>
    <source>
        <strain evidence="2">CHS0354</strain>
        <tissue evidence="2">Mantle</tissue>
    </source>
</reference>
<proteinExistence type="predicted"/>
<evidence type="ECO:0000256" key="1">
    <source>
        <dbReference type="SAM" id="MobiDB-lite"/>
    </source>
</evidence>